<comment type="caution">
    <text evidence="1">The sequence shown here is derived from an EMBL/GenBank/DDBJ whole genome shotgun (WGS) entry which is preliminary data.</text>
</comment>
<sequence length="542" mass="61094">MTDPLLHLIDDDFTQSPPSMSTLNQDLLWQIFMMTADMTQDNERNSVFYNIIQASQVCRTWRDLLLGSPSLWARIIDLTILSKASDDLRKEILRRTGTSLLSIKGRISDSATSGSQVDSSSPVGFFLALLRDEWARIRHLDVILHDSVFNLLTGPLSGLLSRPAPTLCTFKFSVSYNMRYRIQNHLPRDLFCGDAPVLADFAFPTSHLNLEASWLPTLLSLELPAHPQVLDVLEKTINLQILCFDERRQLVHSDPNTALFDPHNRRISLDKLHRVQLKEISESSLRLIDQVVPAPSCTLEISSVNFDFLVPTNPRATLIKSLITRFAKSSQDCDDISFISFHYNQSSFALMTGLSAHDQPSGVSGESTKVVLSESTFTFLLDTISHFEIGMVTTLHMAINSVTLYMLKSRGTHATRNFFSAFQSLETLRANPDLLNFLLFSFRPDQPIFPLLRTVEVIDSNDWSHKDFVHAFLQHHAASGGQIVTLDLSGCTNPVFLETSFLEQMKALNLQVIRPRFVIFPKTNRRGRVAQQELSGKVPMTS</sequence>
<dbReference type="InParanoid" id="A0A409W8M6"/>
<protein>
    <submittedName>
        <fullName evidence="1">Uncharacterized protein</fullName>
    </submittedName>
</protein>
<proteinExistence type="predicted"/>
<dbReference type="AlphaFoldDB" id="A0A409W8M6"/>
<reference evidence="1 2" key="1">
    <citation type="journal article" date="2018" name="Evol. Lett.">
        <title>Horizontal gene cluster transfer increased hallucinogenic mushroom diversity.</title>
        <authorList>
            <person name="Reynolds H.T."/>
            <person name="Vijayakumar V."/>
            <person name="Gluck-Thaler E."/>
            <person name="Korotkin H.B."/>
            <person name="Matheny P.B."/>
            <person name="Slot J.C."/>
        </authorList>
    </citation>
    <scope>NUCLEOTIDE SEQUENCE [LARGE SCALE GENOMIC DNA]</scope>
    <source>
        <strain evidence="1 2">SRW20</strain>
    </source>
</reference>
<evidence type="ECO:0000313" key="2">
    <source>
        <dbReference type="Proteomes" id="UP000284706"/>
    </source>
</evidence>
<dbReference type="EMBL" id="NHYE01005308">
    <property type="protein sequence ID" value="PPQ74851.1"/>
    <property type="molecule type" value="Genomic_DNA"/>
</dbReference>
<dbReference type="OrthoDB" id="3029336at2759"/>
<dbReference type="SUPFAM" id="SSF81383">
    <property type="entry name" value="F-box domain"/>
    <property type="match status" value="1"/>
</dbReference>
<gene>
    <name evidence="1" type="ORF">CVT26_005180</name>
</gene>
<dbReference type="InterPro" id="IPR036047">
    <property type="entry name" value="F-box-like_dom_sf"/>
</dbReference>
<dbReference type="Proteomes" id="UP000284706">
    <property type="component" value="Unassembled WGS sequence"/>
</dbReference>
<keyword evidence="2" id="KW-1185">Reference proteome</keyword>
<evidence type="ECO:0000313" key="1">
    <source>
        <dbReference type="EMBL" id="PPQ74851.1"/>
    </source>
</evidence>
<accession>A0A409W8M6</accession>
<name>A0A409W8M6_9AGAR</name>
<dbReference type="Gene3D" id="1.20.1280.50">
    <property type="match status" value="1"/>
</dbReference>
<organism evidence="1 2">
    <name type="scientific">Gymnopilus dilepis</name>
    <dbReference type="NCBI Taxonomy" id="231916"/>
    <lineage>
        <taxon>Eukaryota</taxon>
        <taxon>Fungi</taxon>
        <taxon>Dikarya</taxon>
        <taxon>Basidiomycota</taxon>
        <taxon>Agaricomycotina</taxon>
        <taxon>Agaricomycetes</taxon>
        <taxon>Agaricomycetidae</taxon>
        <taxon>Agaricales</taxon>
        <taxon>Agaricineae</taxon>
        <taxon>Hymenogastraceae</taxon>
        <taxon>Gymnopilus</taxon>
    </lineage>
</organism>